<evidence type="ECO:0000256" key="1">
    <source>
        <dbReference type="ARBA" id="ARBA00023015"/>
    </source>
</evidence>
<dbReference type="InterPro" id="IPR009057">
    <property type="entry name" value="Homeodomain-like_sf"/>
</dbReference>
<evidence type="ECO:0000313" key="7">
    <source>
        <dbReference type="Proteomes" id="UP000011666"/>
    </source>
</evidence>
<dbReference type="eggNOG" id="COG2207">
    <property type="taxonomic scope" value="Bacteria"/>
</dbReference>
<dbReference type="InterPro" id="IPR018060">
    <property type="entry name" value="HTH_AraC"/>
</dbReference>
<dbReference type="RefSeq" id="WP_007622213.1">
    <property type="nucleotide sequence ID" value="NZ_BANX01000023.1"/>
</dbReference>
<dbReference type="AlphaFoldDB" id="M0QLW3"/>
<name>M0QLW3_9ACTN</name>
<keyword evidence="2" id="KW-0238">DNA-binding</keyword>
<evidence type="ECO:0000256" key="2">
    <source>
        <dbReference type="ARBA" id="ARBA00023125"/>
    </source>
</evidence>
<dbReference type="SMART" id="SM00342">
    <property type="entry name" value="HTH_ARAC"/>
    <property type="match status" value="1"/>
</dbReference>
<dbReference type="PROSITE" id="PS01124">
    <property type="entry name" value="HTH_ARAC_FAMILY_2"/>
    <property type="match status" value="1"/>
</dbReference>
<dbReference type="InterPro" id="IPR050204">
    <property type="entry name" value="AraC_XylS_family_regulators"/>
</dbReference>
<dbReference type="PANTHER" id="PTHR46796">
    <property type="entry name" value="HTH-TYPE TRANSCRIPTIONAL ACTIVATOR RHAS-RELATED"/>
    <property type="match status" value="1"/>
</dbReference>
<evidence type="ECO:0000259" key="5">
    <source>
        <dbReference type="PROSITE" id="PS01124"/>
    </source>
</evidence>
<accession>M0QLW3</accession>
<proteinExistence type="predicted"/>
<keyword evidence="3" id="KW-0804">Transcription</keyword>
<dbReference type="GO" id="GO:0043565">
    <property type="term" value="F:sequence-specific DNA binding"/>
    <property type="evidence" value="ECO:0007669"/>
    <property type="project" value="InterPro"/>
</dbReference>
<sequence>MEMPGSPDPDGRDQAILDPAKANMLDVRRRHCEPSLSPFVDYYWIVRWRTDQPHTQRVIPQPIVHVAGERGRMLVHGVGDNEFSRTLTGTGHVLGIAFRPGGFRAVIDRPVSAVTRSVLPLGDVTDIDDEPVAMRIADPSITDDEMVATADGWLESLALQPDPVIDHVADLVYRAETDQAITRVDDLAEVAGMGVRSLQRLFGEYVGIGPKWVIQRFRLLDVAAVANRGGVVDWAAAANDLGFSDQAHMIRAFTQVVGTPPATYARSATEPSATAPAKDQQQDQ</sequence>
<dbReference type="STRING" id="1223545.GS4_23_00930"/>
<dbReference type="GO" id="GO:0003700">
    <property type="term" value="F:DNA-binding transcription factor activity"/>
    <property type="evidence" value="ECO:0007669"/>
    <property type="project" value="InterPro"/>
</dbReference>
<gene>
    <name evidence="6" type="ORF">GS4_23_00930</name>
</gene>
<feature type="domain" description="HTH araC/xylS-type" evidence="5">
    <location>
        <begin position="166"/>
        <end position="267"/>
    </location>
</feature>
<reference evidence="6 7" key="1">
    <citation type="submission" date="2013-01" db="EMBL/GenBank/DDBJ databases">
        <title>Whole genome shotgun sequence of Gordonia soli NBRC 108243.</title>
        <authorList>
            <person name="Isaki-Nakamura S."/>
            <person name="Hosoyama A."/>
            <person name="Tsuchikane K."/>
            <person name="Ando Y."/>
            <person name="Baba S."/>
            <person name="Ohji S."/>
            <person name="Hamada M."/>
            <person name="Tamura T."/>
            <person name="Yamazoe A."/>
            <person name="Yamazaki S."/>
            <person name="Fujita N."/>
        </authorList>
    </citation>
    <scope>NUCLEOTIDE SEQUENCE [LARGE SCALE GENOMIC DNA]</scope>
    <source>
        <strain evidence="6 7">NBRC 108243</strain>
    </source>
</reference>
<evidence type="ECO:0000313" key="6">
    <source>
        <dbReference type="EMBL" id="GAC69296.1"/>
    </source>
</evidence>
<feature type="region of interest" description="Disordered" evidence="4">
    <location>
        <begin position="263"/>
        <end position="284"/>
    </location>
</feature>
<dbReference type="SUPFAM" id="SSF46689">
    <property type="entry name" value="Homeodomain-like"/>
    <property type="match status" value="1"/>
</dbReference>
<evidence type="ECO:0000256" key="4">
    <source>
        <dbReference type="SAM" id="MobiDB-lite"/>
    </source>
</evidence>
<keyword evidence="7" id="KW-1185">Reference proteome</keyword>
<evidence type="ECO:0000256" key="3">
    <source>
        <dbReference type="ARBA" id="ARBA00023163"/>
    </source>
</evidence>
<protein>
    <submittedName>
        <fullName evidence="6">Putative AraC family transcriptional regulator</fullName>
    </submittedName>
</protein>
<dbReference type="OrthoDB" id="2559672at2"/>
<dbReference type="Pfam" id="PF12833">
    <property type="entry name" value="HTH_18"/>
    <property type="match status" value="1"/>
</dbReference>
<dbReference type="EMBL" id="BANX01000023">
    <property type="protein sequence ID" value="GAC69296.1"/>
    <property type="molecule type" value="Genomic_DNA"/>
</dbReference>
<comment type="caution">
    <text evidence="6">The sequence shown here is derived from an EMBL/GenBank/DDBJ whole genome shotgun (WGS) entry which is preliminary data.</text>
</comment>
<organism evidence="6 7">
    <name type="scientific">Gordonia soli NBRC 108243</name>
    <dbReference type="NCBI Taxonomy" id="1223545"/>
    <lineage>
        <taxon>Bacteria</taxon>
        <taxon>Bacillati</taxon>
        <taxon>Actinomycetota</taxon>
        <taxon>Actinomycetes</taxon>
        <taxon>Mycobacteriales</taxon>
        <taxon>Gordoniaceae</taxon>
        <taxon>Gordonia</taxon>
    </lineage>
</organism>
<keyword evidence="1" id="KW-0805">Transcription regulation</keyword>
<dbReference type="Proteomes" id="UP000011666">
    <property type="component" value="Unassembled WGS sequence"/>
</dbReference>
<dbReference type="InterPro" id="IPR046532">
    <property type="entry name" value="DUF6597"/>
</dbReference>
<dbReference type="Gene3D" id="1.10.10.60">
    <property type="entry name" value="Homeodomain-like"/>
    <property type="match status" value="1"/>
</dbReference>
<dbReference type="Pfam" id="PF20240">
    <property type="entry name" value="DUF6597"/>
    <property type="match status" value="1"/>
</dbReference>